<dbReference type="Gene3D" id="3.90.79.10">
    <property type="entry name" value="Nucleoside Triphosphate Pyrophosphohydrolase"/>
    <property type="match status" value="1"/>
</dbReference>
<dbReference type="PANTHER" id="PTHR23114:SF17">
    <property type="entry name" value="M7GPPPN-MRNA HYDROLASE"/>
    <property type="match status" value="1"/>
</dbReference>
<dbReference type="PROSITE" id="PS51462">
    <property type="entry name" value="NUDIX"/>
    <property type="match status" value="1"/>
</dbReference>
<proteinExistence type="predicted"/>
<organism evidence="2">
    <name type="scientific">viral metagenome</name>
    <dbReference type="NCBI Taxonomy" id="1070528"/>
    <lineage>
        <taxon>unclassified sequences</taxon>
        <taxon>metagenomes</taxon>
        <taxon>organismal metagenomes</taxon>
    </lineage>
</organism>
<protein>
    <recommendedName>
        <fullName evidence="1">Nudix hydrolase domain-containing protein</fullName>
    </recommendedName>
</protein>
<dbReference type="PANTHER" id="PTHR23114">
    <property type="entry name" value="M7GPPPN-MRNA HYDROLASE"/>
    <property type="match status" value="1"/>
</dbReference>
<dbReference type="InterPro" id="IPR015797">
    <property type="entry name" value="NUDIX_hydrolase-like_dom_sf"/>
</dbReference>
<dbReference type="AlphaFoldDB" id="A0A6C0DJY6"/>
<accession>A0A6C0DJY6</accession>
<reference evidence="2" key="1">
    <citation type="journal article" date="2020" name="Nature">
        <title>Giant virus diversity and host interactions through global metagenomics.</title>
        <authorList>
            <person name="Schulz F."/>
            <person name="Roux S."/>
            <person name="Paez-Espino D."/>
            <person name="Jungbluth S."/>
            <person name="Walsh D.A."/>
            <person name="Denef V.J."/>
            <person name="McMahon K.D."/>
            <person name="Konstantinidis K.T."/>
            <person name="Eloe-Fadrosh E.A."/>
            <person name="Kyrpides N.C."/>
            <person name="Woyke T."/>
        </authorList>
    </citation>
    <scope>NUCLEOTIDE SEQUENCE</scope>
    <source>
        <strain evidence="2">GVMAG-M-3300023174-189</strain>
    </source>
</reference>
<dbReference type="GO" id="GO:0005737">
    <property type="term" value="C:cytoplasm"/>
    <property type="evidence" value="ECO:0007669"/>
    <property type="project" value="TreeGrafter"/>
</dbReference>
<dbReference type="EMBL" id="MN739626">
    <property type="protein sequence ID" value="QHT16550.1"/>
    <property type="molecule type" value="Genomic_DNA"/>
</dbReference>
<feature type="domain" description="Nudix hydrolase" evidence="1">
    <location>
        <begin position="47"/>
        <end position="288"/>
    </location>
</feature>
<dbReference type="InterPro" id="IPR000086">
    <property type="entry name" value="NUDIX_hydrolase_dom"/>
</dbReference>
<evidence type="ECO:0000313" key="2">
    <source>
        <dbReference type="EMBL" id="QHT16550.1"/>
    </source>
</evidence>
<evidence type="ECO:0000259" key="1">
    <source>
        <dbReference type="PROSITE" id="PS51462"/>
    </source>
</evidence>
<dbReference type="Pfam" id="PF00293">
    <property type="entry name" value="NUDIX"/>
    <property type="match status" value="1"/>
</dbReference>
<dbReference type="SUPFAM" id="SSF55811">
    <property type="entry name" value="Nudix"/>
    <property type="match status" value="1"/>
</dbReference>
<sequence length="349" mass="40491">MATFYQNKQTHTCSNCGLTGHTFRFCQEPVSSYGVLVFRWVSPGEKWPQTNVLCSEISSNSGTQCLKPQVLMIQRKDSLGFMDIMRGKYKVNEPEYIKKQLRGMTEEERKKLETMDFEDIWHLLWGSDAESSRRYAHDRITSKQKLAELRAGIELESGVKYTLNDLLRQEPVVYKTPEWGFPKGRRDPHELDIQCAFRELEEETSIVESEVLKVMNVAPLIEQFYGSNGIHYRHSYYLAYYVGERNISFDALNPEMAREIGNLKWTNLDEAVELLRPENIEKKTILLQLSSILRNFSPVIKPQLYGKLLNENTSEEQQRQYVYKSNGTVQGQVDKTKRFFGAKQTAGRV</sequence>
<name>A0A6C0DJY6_9ZZZZ</name>